<feature type="domain" description="Glycosyltransferase 2-like" evidence="2">
    <location>
        <begin position="8"/>
        <end position="163"/>
    </location>
</feature>
<keyword evidence="1" id="KW-0812">Transmembrane</keyword>
<dbReference type="InterPro" id="IPR029044">
    <property type="entry name" value="Nucleotide-diphossugar_trans"/>
</dbReference>
<keyword evidence="1" id="KW-1133">Transmembrane helix</keyword>
<dbReference type="KEGG" id="atp:ATR_0516"/>
<keyword evidence="1" id="KW-0472">Membrane</keyword>
<accession>A0AAD0QIA2</accession>
<dbReference type="PANTHER" id="PTHR43179">
    <property type="entry name" value="RHAMNOSYLTRANSFERASE WBBL"/>
    <property type="match status" value="1"/>
</dbReference>
<dbReference type="AlphaFoldDB" id="A0AAD0QIA2"/>
<dbReference type="Pfam" id="PF00535">
    <property type="entry name" value="Glycos_transf_2"/>
    <property type="match status" value="1"/>
</dbReference>
<evidence type="ECO:0000259" key="2">
    <source>
        <dbReference type="Pfam" id="PF00535"/>
    </source>
</evidence>
<evidence type="ECO:0000256" key="1">
    <source>
        <dbReference type="SAM" id="Phobius"/>
    </source>
</evidence>
<evidence type="ECO:0000313" key="3">
    <source>
        <dbReference type="EMBL" id="AXK48397.1"/>
    </source>
</evidence>
<reference evidence="4 6" key="1">
    <citation type="submission" date="2017-10" db="EMBL/GenBank/DDBJ databases">
        <title>Genomics of the genus Arcobacter.</title>
        <authorList>
            <person name="Perez-Cataluna A."/>
            <person name="Figueras M.J."/>
        </authorList>
    </citation>
    <scope>NUCLEOTIDE SEQUENCE [LARGE SCALE GENOMIC DNA]</scope>
    <source>
        <strain evidence="4 6">LMG 25534</strain>
    </source>
</reference>
<evidence type="ECO:0000313" key="5">
    <source>
        <dbReference type="Proteomes" id="UP000254504"/>
    </source>
</evidence>
<name>A0AAD0QIA2_9BACT</name>
<dbReference type="CDD" id="cd00761">
    <property type="entry name" value="Glyco_tranf_GTA_type"/>
    <property type="match status" value="1"/>
</dbReference>
<dbReference type="EMBL" id="CP031367">
    <property type="protein sequence ID" value="AXK48397.1"/>
    <property type="molecule type" value="Genomic_DNA"/>
</dbReference>
<reference evidence="3 5" key="2">
    <citation type="submission" date="2018-07" db="EMBL/GenBank/DDBJ databases">
        <title>Complete genome of the Arcobacter trophiarum type strain LMG 25534.</title>
        <authorList>
            <person name="Miller W.G."/>
            <person name="Yee E."/>
        </authorList>
    </citation>
    <scope>NUCLEOTIDE SEQUENCE [LARGE SCALE GENOMIC DNA]</scope>
    <source>
        <strain evidence="3 5">LMG 25534</strain>
    </source>
</reference>
<organism evidence="3 5">
    <name type="scientific">Aliarcobacter trophiarum LMG 25534</name>
    <dbReference type="NCBI Taxonomy" id="1032241"/>
    <lineage>
        <taxon>Bacteria</taxon>
        <taxon>Pseudomonadati</taxon>
        <taxon>Campylobacterota</taxon>
        <taxon>Epsilonproteobacteria</taxon>
        <taxon>Campylobacterales</taxon>
        <taxon>Arcobacteraceae</taxon>
        <taxon>Aliarcobacter</taxon>
    </lineage>
</organism>
<feature type="transmembrane region" description="Helical" evidence="1">
    <location>
        <begin position="275"/>
        <end position="293"/>
    </location>
</feature>
<protein>
    <submittedName>
        <fullName evidence="3">Glycosyltransferase, family 2</fullName>
    </submittedName>
</protein>
<dbReference type="Gene3D" id="3.90.550.10">
    <property type="entry name" value="Spore Coat Polysaccharide Biosynthesis Protein SpsA, Chain A"/>
    <property type="match status" value="1"/>
</dbReference>
<dbReference type="InterPro" id="IPR001173">
    <property type="entry name" value="Glyco_trans_2-like"/>
</dbReference>
<evidence type="ECO:0000313" key="4">
    <source>
        <dbReference type="EMBL" id="RXJ92933.1"/>
    </source>
</evidence>
<dbReference type="Proteomes" id="UP000289132">
    <property type="component" value="Unassembled WGS sequence"/>
</dbReference>
<dbReference type="PANTHER" id="PTHR43179:SF10">
    <property type="entry name" value="GLYCOSYL TRANSFERASE"/>
    <property type="match status" value="1"/>
</dbReference>
<dbReference type="EMBL" id="PDKD01000001">
    <property type="protein sequence ID" value="RXJ92933.1"/>
    <property type="molecule type" value="Genomic_DNA"/>
</dbReference>
<keyword evidence="6" id="KW-1185">Reference proteome</keyword>
<sequence>MDKKINLSIVIPSLNGENHLRDFLIKNLEIIKTTLENEKIYNNIEMIVINDNSSDNTLEYLKECQKKYAFLIFDTNPKQGAGSARNYGVSISSLSTNHDTLNYILFIDNDVLLDETFFINAIKYIQTKPFCLTCNGISYFTKQKQDGVKLLTFKRGFFRFTKNIYKDELTNIEDELNIVSFGAQGAYFFIRYEDFSELNGYDEFMDPYLLEESDLVYRGIKRGKSCIYAPNVTGYHKVGGTIASKVSTKTKILSKRNRNYFVWKNLHNSSLLLNHYLFLFLSIFSIIGFRGFIASLKMYKKAKELNIKERAFIKFDDLEILEASRKFEQKHKKS</sequence>
<proteinExistence type="predicted"/>
<dbReference type="SUPFAM" id="SSF53448">
    <property type="entry name" value="Nucleotide-diphospho-sugar transferases"/>
    <property type="match status" value="1"/>
</dbReference>
<dbReference type="Proteomes" id="UP000254504">
    <property type="component" value="Chromosome"/>
</dbReference>
<dbReference type="RefSeq" id="WP_115427935.1">
    <property type="nucleotide sequence ID" value="NZ_CP031367.1"/>
</dbReference>
<evidence type="ECO:0000313" key="6">
    <source>
        <dbReference type="Proteomes" id="UP000289132"/>
    </source>
</evidence>
<gene>
    <name evidence="3" type="ORF">ATR_0516</name>
    <name evidence="4" type="ORF">CRU87_00140</name>
</gene>